<dbReference type="InterPro" id="IPR023346">
    <property type="entry name" value="Lysozyme-like_dom_sf"/>
</dbReference>
<protein>
    <recommendedName>
        <fullName evidence="3">Lysozyme</fullName>
        <ecNumber evidence="3">3.2.1.17</ecNumber>
    </recommendedName>
</protein>
<evidence type="ECO:0000256" key="2">
    <source>
        <dbReference type="ARBA" id="ARBA00022638"/>
    </source>
</evidence>
<dbReference type="AlphaFoldDB" id="A0A937ACW1"/>
<dbReference type="GO" id="GO:0031640">
    <property type="term" value="P:killing of cells of another organism"/>
    <property type="evidence" value="ECO:0007669"/>
    <property type="project" value="UniProtKB-KW"/>
</dbReference>
<evidence type="ECO:0000256" key="3">
    <source>
        <dbReference type="RuleBase" id="RU003788"/>
    </source>
</evidence>
<keyword evidence="3" id="KW-0326">Glycosidase</keyword>
<comment type="catalytic activity">
    <reaction evidence="3">
        <text>Hydrolysis of (1-&gt;4)-beta-linkages between N-acetylmuramic acid and N-acetyl-D-glucosamine residues in a peptidoglycan and between N-acetyl-D-glucosamine residues in chitodextrins.</text>
        <dbReference type="EC" id="3.2.1.17"/>
    </reaction>
</comment>
<dbReference type="GO" id="GO:0003796">
    <property type="term" value="F:lysozyme activity"/>
    <property type="evidence" value="ECO:0007669"/>
    <property type="project" value="UniProtKB-EC"/>
</dbReference>
<name>A0A937ACW1_9HYPH</name>
<sequence>MPIRLSMSAGIWIVGYGHTGRGIYEGQYISVGQSNALLRQDTMRRLNQVLRVFPILASSGENQILVILFLIVASADTRIVRLENVLMKNISF</sequence>
<keyword evidence="1 3" id="KW-0929">Antimicrobial</keyword>
<dbReference type="SUPFAM" id="SSF53955">
    <property type="entry name" value="Lysozyme-like"/>
    <property type="match status" value="1"/>
</dbReference>
<dbReference type="Proteomes" id="UP000736856">
    <property type="component" value="Unassembled WGS sequence"/>
</dbReference>
<evidence type="ECO:0000313" key="4">
    <source>
        <dbReference type="EMBL" id="MBL0849420.1"/>
    </source>
</evidence>
<dbReference type="InterPro" id="IPR023347">
    <property type="entry name" value="Lysozyme_dom_sf"/>
</dbReference>
<evidence type="ECO:0000313" key="5">
    <source>
        <dbReference type="Proteomes" id="UP000736856"/>
    </source>
</evidence>
<comment type="similarity">
    <text evidence="3">Belongs to the glycosyl hydrolase 24 family.</text>
</comment>
<dbReference type="EC" id="3.2.1.17" evidence="3"/>
<dbReference type="InterPro" id="IPR002196">
    <property type="entry name" value="Glyco_hydro_24"/>
</dbReference>
<dbReference type="EMBL" id="SEOL01000015">
    <property type="protein sequence ID" value="MBL0849420.1"/>
    <property type="molecule type" value="Genomic_DNA"/>
</dbReference>
<evidence type="ECO:0000256" key="1">
    <source>
        <dbReference type="ARBA" id="ARBA00022529"/>
    </source>
</evidence>
<dbReference type="Pfam" id="PF00959">
    <property type="entry name" value="Phage_lysozyme"/>
    <property type="match status" value="1"/>
</dbReference>
<accession>A0A937ACW1</accession>
<dbReference type="GO" id="GO:0009253">
    <property type="term" value="P:peptidoglycan catabolic process"/>
    <property type="evidence" value="ECO:0007669"/>
    <property type="project" value="InterPro"/>
</dbReference>
<keyword evidence="3" id="KW-0378">Hydrolase</keyword>
<dbReference type="Gene3D" id="1.10.530.40">
    <property type="match status" value="1"/>
</dbReference>
<gene>
    <name evidence="4" type="ORF">EU981_05045</name>
</gene>
<dbReference type="GO" id="GO:0042742">
    <property type="term" value="P:defense response to bacterium"/>
    <property type="evidence" value="ECO:0007669"/>
    <property type="project" value="UniProtKB-KW"/>
</dbReference>
<dbReference type="GO" id="GO:0016998">
    <property type="term" value="P:cell wall macromolecule catabolic process"/>
    <property type="evidence" value="ECO:0007669"/>
    <property type="project" value="InterPro"/>
</dbReference>
<organism evidence="4 5">
    <name type="scientific">Candidatus Liberibacter ctenarytainae</name>
    <dbReference type="NCBI Taxonomy" id="2020335"/>
    <lineage>
        <taxon>Bacteria</taxon>
        <taxon>Pseudomonadati</taxon>
        <taxon>Pseudomonadota</taxon>
        <taxon>Alphaproteobacteria</taxon>
        <taxon>Hyphomicrobiales</taxon>
        <taxon>Rhizobiaceae</taxon>
        <taxon>Liberibacter</taxon>
    </lineage>
</organism>
<keyword evidence="2 3" id="KW-0081">Bacteriolytic enzyme</keyword>
<comment type="caution">
    <text evidence="4">The sequence shown here is derived from an EMBL/GenBank/DDBJ whole genome shotgun (WGS) entry which is preliminary data.</text>
</comment>
<proteinExistence type="inferred from homology"/>
<reference evidence="4" key="1">
    <citation type="submission" date="2019-02" db="EMBL/GenBank/DDBJ databases">
        <title>A novel Candidatus Liberibacter species associated with the New Zealand native fuchsia psyllid, Ctenarytaina fuchsiae.</title>
        <authorList>
            <person name="Thompson S.M."/>
            <person name="Jorgensen N."/>
            <person name="David C."/>
            <person name="Bulman S.R."/>
            <person name="Smith G.R."/>
        </authorList>
    </citation>
    <scope>NUCLEOTIDE SEQUENCE</scope>
    <source>
        <strain evidence="4">Oxford</strain>
    </source>
</reference>